<gene>
    <name evidence="1" type="ORF">SAMN05421823_102389</name>
</gene>
<proteinExistence type="predicted"/>
<evidence type="ECO:0008006" key="3">
    <source>
        <dbReference type="Google" id="ProtNLM"/>
    </source>
</evidence>
<dbReference type="EMBL" id="FNFO01000002">
    <property type="protein sequence ID" value="SDK29893.1"/>
    <property type="molecule type" value="Genomic_DNA"/>
</dbReference>
<sequence>MHVSFDQLPDTARLWVYQANRAFSPAEQQTLTVMLTQFCEQWAAHSQPLQASFRLVHDQFIVLAVDERYHAASGCSIDASVQVIRQLEQQLGISLLDRSQVAYLTDEGVQLVSLANAKALVTDGVIQPETPVFNNAVASLGDWRTSWEIPASQSWMKRFFASRSVV</sequence>
<dbReference type="RefSeq" id="WP_089680000.1">
    <property type="nucleotide sequence ID" value="NZ_FNFO01000002.1"/>
</dbReference>
<evidence type="ECO:0000313" key="1">
    <source>
        <dbReference type="EMBL" id="SDK29893.1"/>
    </source>
</evidence>
<evidence type="ECO:0000313" key="2">
    <source>
        <dbReference type="Proteomes" id="UP000198510"/>
    </source>
</evidence>
<name>A0A1G9ARL5_9BACT</name>
<dbReference type="OrthoDB" id="978691at2"/>
<accession>A0A1G9ARL5</accession>
<protein>
    <recommendedName>
        <fullName evidence="3">ABC transporter ATPase</fullName>
    </recommendedName>
</protein>
<organism evidence="1 2">
    <name type="scientific">Catalinimonas alkaloidigena</name>
    <dbReference type="NCBI Taxonomy" id="1075417"/>
    <lineage>
        <taxon>Bacteria</taxon>
        <taxon>Pseudomonadati</taxon>
        <taxon>Bacteroidota</taxon>
        <taxon>Cytophagia</taxon>
        <taxon>Cytophagales</taxon>
        <taxon>Catalimonadaceae</taxon>
        <taxon>Catalinimonas</taxon>
    </lineage>
</organism>
<dbReference type="Proteomes" id="UP000198510">
    <property type="component" value="Unassembled WGS sequence"/>
</dbReference>
<dbReference type="AlphaFoldDB" id="A0A1G9ARL5"/>
<reference evidence="1 2" key="1">
    <citation type="submission" date="2016-10" db="EMBL/GenBank/DDBJ databases">
        <authorList>
            <person name="de Groot N.N."/>
        </authorList>
    </citation>
    <scope>NUCLEOTIDE SEQUENCE [LARGE SCALE GENOMIC DNA]</scope>
    <source>
        <strain evidence="1 2">DSM 25186</strain>
    </source>
</reference>
<keyword evidence="2" id="KW-1185">Reference proteome</keyword>
<dbReference type="STRING" id="1075417.SAMN05421823_102389"/>